<keyword evidence="8" id="KW-1185">Reference proteome</keyword>
<reference evidence="8" key="1">
    <citation type="journal article" date="2019" name="Int. J. Syst. Evol. Microbiol.">
        <title>The Global Catalogue of Microorganisms (GCM) 10K type strain sequencing project: providing services to taxonomists for standard genome sequencing and annotation.</title>
        <authorList>
            <consortium name="The Broad Institute Genomics Platform"/>
            <consortium name="The Broad Institute Genome Sequencing Center for Infectious Disease"/>
            <person name="Wu L."/>
            <person name="Ma J."/>
        </authorList>
    </citation>
    <scope>NUCLEOTIDE SEQUENCE [LARGE SCALE GENOMIC DNA]</scope>
    <source>
        <strain evidence="8">CGMCC 1.15439</strain>
    </source>
</reference>
<proteinExistence type="predicted"/>
<comment type="caution">
    <text evidence="7">The sequence shown here is derived from an EMBL/GenBank/DDBJ whole genome shotgun (WGS) entry which is preliminary data.</text>
</comment>
<evidence type="ECO:0000256" key="5">
    <source>
        <dbReference type="SAM" id="SignalP"/>
    </source>
</evidence>
<evidence type="ECO:0000256" key="3">
    <source>
        <dbReference type="ARBA" id="ARBA00023139"/>
    </source>
</evidence>
<evidence type="ECO:0000313" key="7">
    <source>
        <dbReference type="EMBL" id="GGA22014.1"/>
    </source>
</evidence>
<gene>
    <name evidence="7" type="ORF">GCM10010981_07710</name>
</gene>
<keyword evidence="2" id="KW-0472">Membrane</keyword>
<evidence type="ECO:0000256" key="4">
    <source>
        <dbReference type="ARBA" id="ARBA00023288"/>
    </source>
</evidence>
<evidence type="ECO:0000256" key="1">
    <source>
        <dbReference type="ARBA" id="ARBA00022729"/>
    </source>
</evidence>
<name>A0ABQ1FMT3_9GAMM</name>
<feature type="domain" description="C-type lysozyme inhibitor" evidence="6">
    <location>
        <begin position="32"/>
        <end position="85"/>
    </location>
</feature>
<dbReference type="Proteomes" id="UP000620046">
    <property type="component" value="Unassembled WGS sequence"/>
</dbReference>
<dbReference type="InterPro" id="IPR036328">
    <property type="entry name" value="MliC_sf"/>
</dbReference>
<feature type="chain" id="PRO_5045789682" description="C-type lysozyme inhibitor domain-containing protein" evidence="5">
    <location>
        <begin position="29"/>
        <end position="109"/>
    </location>
</feature>
<dbReference type="EMBL" id="BMJA01000001">
    <property type="protein sequence ID" value="GGA22014.1"/>
    <property type="molecule type" value="Genomic_DNA"/>
</dbReference>
<dbReference type="PROSITE" id="PS51257">
    <property type="entry name" value="PROKAR_LIPOPROTEIN"/>
    <property type="match status" value="1"/>
</dbReference>
<evidence type="ECO:0000259" key="6">
    <source>
        <dbReference type="Pfam" id="PF09864"/>
    </source>
</evidence>
<keyword evidence="1 5" id="KW-0732">Signal</keyword>
<evidence type="ECO:0000313" key="8">
    <source>
        <dbReference type="Proteomes" id="UP000620046"/>
    </source>
</evidence>
<evidence type="ECO:0000256" key="2">
    <source>
        <dbReference type="ARBA" id="ARBA00023136"/>
    </source>
</evidence>
<dbReference type="Pfam" id="PF09864">
    <property type="entry name" value="MliC"/>
    <property type="match status" value="1"/>
</dbReference>
<sequence>MIKRCSATAALVLTLSACTSMPSDNTHAWVNYACSDGQTVQATYPDTNTAVIKLEGETHTLHIAISGSGARYIGEGWQWWTKGMHDGLLAPLATGESIASAAGIACHAG</sequence>
<dbReference type="Gene3D" id="2.40.128.200">
    <property type="match status" value="1"/>
</dbReference>
<protein>
    <recommendedName>
        <fullName evidence="6">C-type lysozyme inhibitor domain-containing protein</fullName>
    </recommendedName>
</protein>
<dbReference type="RefSeq" id="WP_188792934.1">
    <property type="nucleotide sequence ID" value="NZ_BMJA01000001.1"/>
</dbReference>
<organism evidence="7 8">
    <name type="scientific">Dyella nitratireducens</name>
    <dbReference type="NCBI Taxonomy" id="1849580"/>
    <lineage>
        <taxon>Bacteria</taxon>
        <taxon>Pseudomonadati</taxon>
        <taxon>Pseudomonadota</taxon>
        <taxon>Gammaproteobacteria</taxon>
        <taxon>Lysobacterales</taxon>
        <taxon>Rhodanobacteraceae</taxon>
        <taxon>Dyella</taxon>
    </lineage>
</organism>
<feature type="signal peptide" evidence="5">
    <location>
        <begin position="1"/>
        <end position="28"/>
    </location>
</feature>
<keyword evidence="3" id="KW-0564">Palmitate</keyword>
<keyword evidence="4" id="KW-0449">Lipoprotein</keyword>
<dbReference type="SUPFAM" id="SSF141488">
    <property type="entry name" value="YdhA-like"/>
    <property type="match status" value="1"/>
</dbReference>
<dbReference type="InterPro" id="IPR018660">
    <property type="entry name" value="MliC"/>
</dbReference>
<accession>A0ABQ1FMT3</accession>